<comment type="similarity">
    <text evidence="6 8">Belongs to the sulfate adenylyltransferase family.</text>
</comment>
<gene>
    <name evidence="8" type="primary">sat</name>
    <name evidence="11" type="ORF">SAMN02746089_02041</name>
</gene>
<sequence>MSIKPHGGRLVNRFVDGNKRENLLEEAMRLRKLILNDFQISDLELIANGGYSPLTGFMKKADYENVVENMRLADGTVWSIPIVLGVTEEEARTIEIDKGLTLADKSGRILGVLYVEEKYKYDKYNEAEKVFKTTDPAHPGVKQVFERGDVLIGGDIFLLNPVEHNNFKELYIDPVETRRIFEEKGWKKIVAFQTRNPIHRAHEYIQKVALEICDGLFLNPLVGQTKNDDIPADIRVKCYKVLLEKYYPKDRTFMSAFPAFMRYAGPREAVFHALIRKNYGATHFIVGRDHAGVGNYYGTYDAQRIFDEFEPEEIGITILPFEHSFYCKACNGMASFKTCPHGDDQHIVLSGTKVREMLANGIMPPEEFTRKEVAEILMDYYRSKKDK</sequence>
<dbReference type="UniPathway" id="UPA00140">
    <property type="reaction ID" value="UER00204"/>
</dbReference>
<dbReference type="Pfam" id="PF01747">
    <property type="entry name" value="ATP-sulfurylase"/>
    <property type="match status" value="1"/>
</dbReference>
<feature type="domain" description="ATP-sulfurylase PUA-like" evidence="10">
    <location>
        <begin position="3"/>
        <end position="160"/>
    </location>
</feature>
<evidence type="ECO:0000256" key="2">
    <source>
        <dbReference type="ARBA" id="ARBA00022679"/>
    </source>
</evidence>
<dbReference type="SUPFAM" id="SSF88697">
    <property type="entry name" value="PUA domain-like"/>
    <property type="match status" value="1"/>
</dbReference>
<evidence type="ECO:0000256" key="1">
    <source>
        <dbReference type="ARBA" id="ARBA00005048"/>
    </source>
</evidence>
<dbReference type="AlphaFoldDB" id="A0A1M5C6M6"/>
<dbReference type="InterPro" id="IPR002650">
    <property type="entry name" value="Sulphate_adenylyltransferase"/>
</dbReference>
<dbReference type="InterPro" id="IPR014729">
    <property type="entry name" value="Rossmann-like_a/b/a_fold"/>
</dbReference>
<evidence type="ECO:0000313" key="11">
    <source>
        <dbReference type="EMBL" id="SHF50310.1"/>
    </source>
</evidence>
<protein>
    <recommendedName>
        <fullName evidence="8">Sulfate adenylyltransferase</fullName>
        <ecNumber evidence="8">2.7.7.4</ecNumber>
    </recommendedName>
    <alternativeName>
        <fullName evidence="8">ATP-sulfurylase</fullName>
    </alternativeName>
    <alternativeName>
        <fullName evidence="8">Sulfate adenylate transferase</fullName>
        <shortName evidence="8">SAT</shortName>
    </alternativeName>
</protein>
<comment type="catalytic activity">
    <reaction evidence="7 8">
        <text>sulfate + ATP + H(+) = adenosine 5'-phosphosulfate + diphosphate</text>
        <dbReference type="Rhea" id="RHEA:18133"/>
        <dbReference type="ChEBI" id="CHEBI:15378"/>
        <dbReference type="ChEBI" id="CHEBI:16189"/>
        <dbReference type="ChEBI" id="CHEBI:30616"/>
        <dbReference type="ChEBI" id="CHEBI:33019"/>
        <dbReference type="ChEBI" id="CHEBI:58243"/>
        <dbReference type="EC" id="2.7.7.4"/>
    </reaction>
</comment>
<keyword evidence="2 8" id="KW-0808">Transferase</keyword>
<dbReference type="EC" id="2.7.7.4" evidence="8"/>
<dbReference type="Pfam" id="PF14306">
    <property type="entry name" value="PUA_2"/>
    <property type="match status" value="1"/>
</dbReference>
<accession>A0A1M5C6M6</accession>
<evidence type="ECO:0000313" key="12">
    <source>
        <dbReference type="Proteomes" id="UP000184088"/>
    </source>
</evidence>
<evidence type="ECO:0000256" key="6">
    <source>
        <dbReference type="ARBA" id="ARBA00037980"/>
    </source>
</evidence>
<dbReference type="NCBIfam" id="NF003166">
    <property type="entry name" value="PRK04149.1"/>
    <property type="match status" value="1"/>
</dbReference>
<dbReference type="GO" id="GO:0000103">
    <property type="term" value="P:sulfate assimilation"/>
    <property type="evidence" value="ECO:0007669"/>
    <property type="project" value="UniProtKB-UniRule"/>
</dbReference>
<dbReference type="NCBIfam" id="TIGR00339">
    <property type="entry name" value="sopT"/>
    <property type="match status" value="1"/>
</dbReference>
<evidence type="ECO:0000256" key="5">
    <source>
        <dbReference type="ARBA" id="ARBA00022840"/>
    </source>
</evidence>
<feature type="domain" description="Sulphate adenylyltransferase catalytic" evidence="9">
    <location>
        <begin position="169"/>
        <end position="379"/>
    </location>
</feature>
<dbReference type="Gene3D" id="3.40.50.620">
    <property type="entry name" value="HUPs"/>
    <property type="match status" value="1"/>
</dbReference>
<evidence type="ECO:0000256" key="7">
    <source>
        <dbReference type="ARBA" id="ARBA00049370"/>
    </source>
</evidence>
<dbReference type="InterPro" id="IPR020792">
    <property type="entry name" value="SO4_adenylyltransferase_pro"/>
</dbReference>
<dbReference type="GO" id="GO:0004781">
    <property type="term" value="F:sulfate adenylyltransferase (ATP) activity"/>
    <property type="evidence" value="ECO:0007669"/>
    <property type="project" value="UniProtKB-UniRule"/>
</dbReference>
<organism evidence="11 12">
    <name type="scientific">Caldanaerobius fijiensis DSM 17918</name>
    <dbReference type="NCBI Taxonomy" id="1121256"/>
    <lineage>
        <taxon>Bacteria</taxon>
        <taxon>Bacillati</taxon>
        <taxon>Bacillota</taxon>
        <taxon>Clostridia</taxon>
        <taxon>Thermoanaerobacterales</taxon>
        <taxon>Thermoanaerobacteraceae</taxon>
        <taxon>Caldanaerobius</taxon>
    </lineage>
</organism>
<dbReference type="Gene3D" id="3.10.400.10">
    <property type="entry name" value="Sulfate adenylyltransferase"/>
    <property type="match status" value="1"/>
</dbReference>
<dbReference type="PANTHER" id="PTHR43509:SF1">
    <property type="entry name" value="SULFATE ADENYLYLTRANSFERASE"/>
    <property type="match status" value="1"/>
</dbReference>
<dbReference type="GO" id="GO:0005524">
    <property type="term" value="F:ATP binding"/>
    <property type="evidence" value="ECO:0007669"/>
    <property type="project" value="UniProtKB-KW"/>
</dbReference>
<dbReference type="SUPFAM" id="SSF52374">
    <property type="entry name" value="Nucleotidylyl transferase"/>
    <property type="match status" value="1"/>
</dbReference>
<dbReference type="InterPro" id="IPR015947">
    <property type="entry name" value="PUA-like_sf"/>
</dbReference>
<keyword evidence="5 8" id="KW-0067">ATP-binding</keyword>
<reference evidence="11 12" key="1">
    <citation type="submission" date="2016-11" db="EMBL/GenBank/DDBJ databases">
        <authorList>
            <person name="Jaros S."/>
            <person name="Januszkiewicz K."/>
            <person name="Wedrychowicz H."/>
        </authorList>
    </citation>
    <scope>NUCLEOTIDE SEQUENCE [LARGE SCALE GENOMIC DNA]</scope>
    <source>
        <strain evidence="11 12">DSM 17918</strain>
    </source>
</reference>
<dbReference type="STRING" id="1121256.SAMN02746089_02041"/>
<keyword evidence="3 8" id="KW-0548">Nucleotidyltransferase</keyword>
<dbReference type="RefSeq" id="WP_073344895.1">
    <property type="nucleotide sequence ID" value="NZ_FQVH01000026.1"/>
</dbReference>
<comment type="pathway">
    <text evidence="1 8">Sulfur metabolism; hydrogen sulfide biosynthesis; sulfite from sulfate: step 1/3.</text>
</comment>
<evidence type="ECO:0000256" key="8">
    <source>
        <dbReference type="HAMAP-Rule" id="MF_00066"/>
    </source>
</evidence>
<dbReference type="EMBL" id="FQVH01000026">
    <property type="protein sequence ID" value="SHF50310.1"/>
    <property type="molecule type" value="Genomic_DNA"/>
</dbReference>
<dbReference type="GO" id="GO:0070814">
    <property type="term" value="P:hydrogen sulfide biosynthetic process"/>
    <property type="evidence" value="ECO:0007669"/>
    <property type="project" value="UniProtKB-UniRule"/>
</dbReference>
<dbReference type="OrthoDB" id="9804504at2"/>
<evidence type="ECO:0000256" key="4">
    <source>
        <dbReference type="ARBA" id="ARBA00022741"/>
    </source>
</evidence>
<keyword evidence="4 8" id="KW-0547">Nucleotide-binding</keyword>
<dbReference type="InterPro" id="IPR025980">
    <property type="entry name" value="ATP-Sase_PUA-like_dom"/>
</dbReference>
<evidence type="ECO:0000259" key="9">
    <source>
        <dbReference type="Pfam" id="PF01747"/>
    </source>
</evidence>
<dbReference type="PANTHER" id="PTHR43509">
    <property type="match status" value="1"/>
</dbReference>
<name>A0A1M5C6M6_9THEO</name>
<dbReference type="CDD" id="cd00517">
    <property type="entry name" value="ATPS"/>
    <property type="match status" value="1"/>
</dbReference>
<dbReference type="HAMAP" id="MF_00066">
    <property type="entry name" value="Sulf_adenylyltr"/>
    <property type="match status" value="1"/>
</dbReference>
<dbReference type="InterPro" id="IPR024951">
    <property type="entry name" value="Sulfurylase_cat_dom"/>
</dbReference>
<proteinExistence type="inferred from homology"/>
<evidence type="ECO:0000259" key="10">
    <source>
        <dbReference type="Pfam" id="PF14306"/>
    </source>
</evidence>
<keyword evidence="12" id="KW-1185">Reference proteome</keyword>
<evidence type="ECO:0000256" key="3">
    <source>
        <dbReference type="ARBA" id="ARBA00022695"/>
    </source>
</evidence>
<dbReference type="Proteomes" id="UP000184088">
    <property type="component" value="Unassembled WGS sequence"/>
</dbReference>